<comment type="cofactor">
    <cofactor evidence="1">
        <name>pyridoxal 5'-phosphate</name>
        <dbReference type="ChEBI" id="CHEBI:597326"/>
    </cofactor>
</comment>
<dbReference type="PROSITE" id="PS00105">
    <property type="entry name" value="AA_TRANSFER_CLASS_1"/>
    <property type="match status" value="1"/>
</dbReference>
<dbReference type="InterPro" id="IPR004838">
    <property type="entry name" value="NHTrfase_class1_PyrdxlP-BS"/>
</dbReference>
<evidence type="ECO:0000313" key="10">
    <source>
        <dbReference type="Proteomes" id="UP001610334"/>
    </source>
</evidence>
<dbReference type="PANTHER" id="PTHR11879">
    <property type="entry name" value="ASPARTATE AMINOTRANSFERASE"/>
    <property type="match status" value="1"/>
</dbReference>
<dbReference type="EC" id="2.6.1.1" evidence="7"/>
<dbReference type="InterPro" id="IPR004839">
    <property type="entry name" value="Aminotransferase_I/II_large"/>
</dbReference>
<dbReference type="PRINTS" id="PR00799">
    <property type="entry name" value="TRANSAMINASE"/>
</dbReference>
<evidence type="ECO:0000256" key="6">
    <source>
        <dbReference type="ARBA" id="ARBA00022898"/>
    </source>
</evidence>
<gene>
    <name evidence="9" type="ORF">BJX63DRAFT_441428</name>
</gene>
<comment type="caution">
    <text evidence="9">The sequence shown here is derived from an EMBL/GenBank/DDBJ whole genome shotgun (WGS) entry which is preliminary data.</text>
</comment>
<comment type="similarity">
    <text evidence="2">Belongs to the class-I pyridoxal-phosphate-dependent aminotransferase family.</text>
</comment>
<comment type="miscellaneous">
    <text evidence="7">In eukaryotes there are cytoplasmic, mitochondrial and chloroplastic isozymes.</text>
</comment>
<dbReference type="PANTHER" id="PTHR11879:SF20">
    <property type="entry name" value="ASPARTATE AMINOTRANSFERASE"/>
    <property type="match status" value="1"/>
</dbReference>
<dbReference type="Proteomes" id="UP001610334">
    <property type="component" value="Unassembled WGS sequence"/>
</dbReference>
<dbReference type="InterPro" id="IPR015424">
    <property type="entry name" value="PyrdxlP-dep_Trfase"/>
</dbReference>
<reference evidence="9 10" key="1">
    <citation type="submission" date="2024-07" db="EMBL/GenBank/DDBJ databases">
        <title>Section-level genome sequencing and comparative genomics of Aspergillus sections Usti and Cavernicolus.</title>
        <authorList>
            <consortium name="Lawrence Berkeley National Laboratory"/>
            <person name="Nybo J.L."/>
            <person name="Vesth T.C."/>
            <person name="Theobald S."/>
            <person name="Frisvad J.C."/>
            <person name="Larsen T.O."/>
            <person name="Kjaerboelling I."/>
            <person name="Rothschild-Mancinelli K."/>
            <person name="Lyhne E.K."/>
            <person name="Kogle M.E."/>
            <person name="Barry K."/>
            <person name="Clum A."/>
            <person name="Na H."/>
            <person name="Ledsgaard L."/>
            <person name="Lin J."/>
            <person name="Lipzen A."/>
            <person name="Kuo A."/>
            <person name="Riley R."/>
            <person name="Mondo S."/>
            <person name="Labutti K."/>
            <person name="Haridas S."/>
            <person name="Pangalinan J."/>
            <person name="Salamov A.A."/>
            <person name="Simmons B.A."/>
            <person name="Magnuson J.K."/>
            <person name="Chen J."/>
            <person name="Drula E."/>
            <person name="Henrissat B."/>
            <person name="Wiebenga A."/>
            <person name="Lubbers R.J."/>
            <person name="Gomes A.C."/>
            <person name="Makela M.R."/>
            <person name="Stajich J."/>
            <person name="Grigoriev I.V."/>
            <person name="Mortensen U.H."/>
            <person name="De Vries R.P."/>
            <person name="Baker S.E."/>
            <person name="Andersen M.R."/>
        </authorList>
    </citation>
    <scope>NUCLEOTIDE SEQUENCE [LARGE SCALE GENOMIC DNA]</scope>
    <source>
        <strain evidence="9 10">CBS 588.65</strain>
    </source>
</reference>
<proteinExistence type="inferred from homology"/>
<feature type="domain" description="Aminotransferase class I/classII large" evidence="8">
    <location>
        <begin position="29"/>
        <end position="407"/>
    </location>
</feature>
<dbReference type="GO" id="GO:0016740">
    <property type="term" value="F:transferase activity"/>
    <property type="evidence" value="ECO:0007669"/>
    <property type="project" value="UniProtKB-KW"/>
</dbReference>
<sequence>MTVLRTLTPVACDEIFALNRAYTLDDHPEKVNLSVGAYRTSNGRPWPLPAIQEAEKQLLAENNPFRHEYTTIAGDGTFLEVARDLMFGFDNNSSEIQTAAKHRISSVQTVAGTGANHLGALFLSKYMKPQTVWLSNPTWANHYAIWDLVKVPYKLYPYYSAYNCSFDFDGMMSTLESNAQAGDIILLQACSHNPTGLDPSEEQWRAIADLCDRKHLFPFIDAAYQGFASGTPNADNWIVRHFLNTKPHMEICVAQSFSKNFGLYGQRVGAFHYVLNEEARGLRDTVTDNLCQLIRGEYTMGPVAGSNIVKKVLTSPRLRAQWCENLETMSFRIISMRKALFDELVRLKTPGSWKHITGMIGMFSYLGLSPTQIHVLRTKYHIYLLESSRASMSGLNDMNVLYVAKAIDETVRNVD</sequence>
<keyword evidence="4 7" id="KW-0032">Aminotransferase</keyword>
<dbReference type="InterPro" id="IPR000796">
    <property type="entry name" value="Asp_trans"/>
</dbReference>
<comment type="catalytic activity">
    <reaction evidence="7">
        <text>L-aspartate + 2-oxoglutarate = oxaloacetate + L-glutamate</text>
        <dbReference type="Rhea" id="RHEA:21824"/>
        <dbReference type="ChEBI" id="CHEBI:16452"/>
        <dbReference type="ChEBI" id="CHEBI:16810"/>
        <dbReference type="ChEBI" id="CHEBI:29985"/>
        <dbReference type="ChEBI" id="CHEBI:29991"/>
        <dbReference type="EC" id="2.6.1.1"/>
    </reaction>
</comment>
<dbReference type="CDD" id="cd00609">
    <property type="entry name" value="AAT_like"/>
    <property type="match status" value="1"/>
</dbReference>
<evidence type="ECO:0000313" key="9">
    <source>
        <dbReference type="EMBL" id="KAL2816677.1"/>
    </source>
</evidence>
<dbReference type="Pfam" id="PF00155">
    <property type="entry name" value="Aminotran_1_2"/>
    <property type="match status" value="1"/>
</dbReference>
<evidence type="ECO:0000256" key="1">
    <source>
        <dbReference type="ARBA" id="ARBA00001933"/>
    </source>
</evidence>
<dbReference type="Gene3D" id="3.90.1150.10">
    <property type="entry name" value="Aspartate Aminotransferase, domain 1"/>
    <property type="match status" value="1"/>
</dbReference>
<protein>
    <recommendedName>
        <fullName evidence="7">Aspartate aminotransferase</fullName>
        <ecNumber evidence="7">2.6.1.1</ecNumber>
    </recommendedName>
</protein>
<dbReference type="InterPro" id="IPR015422">
    <property type="entry name" value="PyrdxlP-dep_Trfase_small"/>
</dbReference>
<dbReference type="NCBIfam" id="NF006719">
    <property type="entry name" value="PRK09257.1"/>
    <property type="match status" value="1"/>
</dbReference>
<evidence type="ECO:0000256" key="2">
    <source>
        <dbReference type="ARBA" id="ARBA00007441"/>
    </source>
</evidence>
<organism evidence="9 10">
    <name type="scientific">Aspergillus granulosus</name>
    <dbReference type="NCBI Taxonomy" id="176169"/>
    <lineage>
        <taxon>Eukaryota</taxon>
        <taxon>Fungi</taxon>
        <taxon>Dikarya</taxon>
        <taxon>Ascomycota</taxon>
        <taxon>Pezizomycotina</taxon>
        <taxon>Eurotiomycetes</taxon>
        <taxon>Eurotiomycetidae</taxon>
        <taxon>Eurotiales</taxon>
        <taxon>Aspergillaceae</taxon>
        <taxon>Aspergillus</taxon>
        <taxon>Aspergillus subgen. Nidulantes</taxon>
    </lineage>
</organism>
<dbReference type="Gene3D" id="3.40.640.10">
    <property type="entry name" value="Type I PLP-dependent aspartate aminotransferase-like (Major domain)"/>
    <property type="match status" value="1"/>
</dbReference>
<evidence type="ECO:0000256" key="4">
    <source>
        <dbReference type="ARBA" id="ARBA00022576"/>
    </source>
</evidence>
<keyword evidence="10" id="KW-1185">Reference proteome</keyword>
<dbReference type="EMBL" id="JBFXLT010000021">
    <property type="protein sequence ID" value="KAL2816677.1"/>
    <property type="molecule type" value="Genomic_DNA"/>
</dbReference>
<accession>A0ABR4HMR0</accession>
<dbReference type="SUPFAM" id="SSF53383">
    <property type="entry name" value="PLP-dependent transferases"/>
    <property type="match status" value="1"/>
</dbReference>
<evidence type="ECO:0000256" key="7">
    <source>
        <dbReference type="RuleBase" id="RU000480"/>
    </source>
</evidence>
<dbReference type="InterPro" id="IPR015421">
    <property type="entry name" value="PyrdxlP-dep_Trfase_major"/>
</dbReference>
<evidence type="ECO:0000259" key="8">
    <source>
        <dbReference type="Pfam" id="PF00155"/>
    </source>
</evidence>
<comment type="subunit">
    <text evidence="3 7">Homodimer.</text>
</comment>
<evidence type="ECO:0000256" key="5">
    <source>
        <dbReference type="ARBA" id="ARBA00022679"/>
    </source>
</evidence>
<name>A0ABR4HMR0_9EURO</name>
<keyword evidence="5 7" id="KW-0808">Transferase</keyword>
<evidence type="ECO:0000256" key="3">
    <source>
        <dbReference type="ARBA" id="ARBA00011738"/>
    </source>
</evidence>
<keyword evidence="6" id="KW-0663">Pyridoxal phosphate</keyword>